<dbReference type="PANTHER" id="PTHR35340">
    <property type="entry name" value="PQQ ENZYME REPEAT PROTEIN-RELATED"/>
    <property type="match status" value="1"/>
</dbReference>
<dbReference type="Gene3D" id="2.60.40.3100">
    <property type="entry name" value="Arylsulphate sulphotransferase monomer, N-terminal domain"/>
    <property type="match status" value="1"/>
</dbReference>
<dbReference type="Pfam" id="PF17425">
    <property type="entry name" value="Arylsulfotran_N"/>
    <property type="match status" value="1"/>
</dbReference>
<evidence type="ECO:0000313" key="3">
    <source>
        <dbReference type="EMBL" id="NKI30967.1"/>
    </source>
</evidence>
<proteinExistence type="predicted"/>
<dbReference type="EMBL" id="JAAWWL010000001">
    <property type="protein sequence ID" value="NKI30967.1"/>
    <property type="molecule type" value="Genomic_DNA"/>
</dbReference>
<organism evidence="3 4">
    <name type="scientific">Croceivirga thetidis</name>
    <dbReference type="NCBI Taxonomy" id="2721623"/>
    <lineage>
        <taxon>Bacteria</taxon>
        <taxon>Pseudomonadati</taxon>
        <taxon>Bacteroidota</taxon>
        <taxon>Flavobacteriia</taxon>
        <taxon>Flavobacteriales</taxon>
        <taxon>Flavobacteriaceae</taxon>
        <taxon>Croceivirga</taxon>
    </lineage>
</organism>
<dbReference type="InterPro" id="IPR038477">
    <property type="entry name" value="ASST_N_sf"/>
</dbReference>
<dbReference type="Pfam" id="PF05935">
    <property type="entry name" value="Arylsulfotrans"/>
    <property type="match status" value="1"/>
</dbReference>
<name>A0ABX1GM19_9FLAO</name>
<feature type="signal peptide" evidence="1">
    <location>
        <begin position="1"/>
        <end position="20"/>
    </location>
</feature>
<protein>
    <submittedName>
        <fullName evidence="3">Aryl-sulfate sulfotransferase</fullName>
    </submittedName>
</protein>
<comment type="caution">
    <text evidence="3">The sequence shown here is derived from an EMBL/GenBank/DDBJ whole genome shotgun (WGS) entry which is preliminary data.</text>
</comment>
<feature type="chain" id="PRO_5045539349" evidence="1">
    <location>
        <begin position="21"/>
        <end position="518"/>
    </location>
</feature>
<evidence type="ECO:0000313" key="4">
    <source>
        <dbReference type="Proteomes" id="UP000718451"/>
    </source>
</evidence>
<evidence type="ECO:0000259" key="2">
    <source>
        <dbReference type="Pfam" id="PF17425"/>
    </source>
</evidence>
<reference evidence="3 4" key="1">
    <citation type="submission" date="2020-04" db="EMBL/GenBank/DDBJ databases">
        <authorList>
            <person name="Yoon J."/>
        </authorList>
    </citation>
    <scope>NUCLEOTIDE SEQUENCE [LARGE SCALE GENOMIC DNA]</scope>
    <source>
        <strain evidence="3 4">DJ-13</strain>
    </source>
</reference>
<dbReference type="InterPro" id="IPR035391">
    <property type="entry name" value="Arylsulfotran_N"/>
</dbReference>
<evidence type="ECO:0000256" key="1">
    <source>
        <dbReference type="SAM" id="SignalP"/>
    </source>
</evidence>
<keyword evidence="4" id="KW-1185">Reference proteome</keyword>
<dbReference type="Proteomes" id="UP000718451">
    <property type="component" value="Unassembled WGS sequence"/>
</dbReference>
<dbReference type="InterPro" id="IPR010262">
    <property type="entry name" value="Arylsulfotransferase_bact"/>
</dbReference>
<sequence length="518" mass="57912">MKLKIYGLLAFMLIALFSCSDDDSSPSPNPNIDSDLIESIDVQLNPSGYAPLAARINLETTEPVSVEVAVLGKNGDASTITKRFVGVDSSFELEVLGLYANYDNEVEIRLLGSTGNVLETQMVTIQTDPLIAEMPVITIDVPSGSSEPVFNFVNYFGFVDNFRPQRPFIFDQFGDIRWYLDFSNHPTLNDLFYDNGMTLLQNGNLLFGDGRTFSIYEIDFLGRISNSWSLQGNGFHHHVIEKPDGNLLVTINDASKSTVEDVIIEIDRGSGSFVNRWDLNNSLDNSRRAWPTDLADLEVDWFHANSLEYSAQDEEIIVSGRTQGIAKLNAQNELSYILAPHREWSTSGDGTDLTQFLLTPLDANNEEITDMAVLDGTENHPDFEWSWYQHSPILMPNGNLMVFDNGDNRNYVNAGPYSRAVEYEIDETNKTIKQVWSYGKERGEETYARVVSKVSYLPENNSILFTPGSAVSNGVAAGKVIEVDYNTKEVLFEATINPPNSIINISFHNVLRIPLYSN</sequence>
<gene>
    <name evidence="3" type="ORF">HCU67_03365</name>
</gene>
<keyword evidence="1" id="KW-0732">Signal</keyword>
<dbReference type="PANTHER" id="PTHR35340:SF10">
    <property type="entry name" value="CYTOPLASMIC PROTEIN"/>
    <property type="match status" value="1"/>
</dbReference>
<dbReference type="RefSeq" id="WP_168551170.1">
    <property type="nucleotide sequence ID" value="NZ_JAAWWL010000001.1"/>
</dbReference>
<dbReference type="SUPFAM" id="SSF101898">
    <property type="entry name" value="NHL repeat"/>
    <property type="match status" value="1"/>
</dbReference>
<accession>A0ABX1GM19</accession>
<dbReference type="InterPro" id="IPR053143">
    <property type="entry name" value="Arylsulfate_ST"/>
</dbReference>
<dbReference type="PROSITE" id="PS51257">
    <property type="entry name" value="PROKAR_LIPOPROTEIN"/>
    <property type="match status" value="1"/>
</dbReference>
<feature type="domain" description="Arylsulfotransferase N-terminal" evidence="2">
    <location>
        <begin position="42"/>
        <end position="127"/>
    </location>
</feature>